<evidence type="ECO:0000313" key="2">
    <source>
        <dbReference type="EMBL" id="TVT34999.1"/>
    </source>
</evidence>
<name>A0A558BES1_9GAMM</name>
<evidence type="ECO:0000313" key="3">
    <source>
        <dbReference type="Proteomes" id="UP000319142"/>
    </source>
</evidence>
<organism evidence="2 3">
    <name type="scientific">Marinobacter vinifirmus</name>
    <dbReference type="NCBI Taxonomy" id="355591"/>
    <lineage>
        <taxon>Bacteria</taxon>
        <taxon>Pseudomonadati</taxon>
        <taxon>Pseudomonadota</taxon>
        <taxon>Gammaproteobacteria</taxon>
        <taxon>Pseudomonadales</taxon>
        <taxon>Marinobacteraceae</taxon>
        <taxon>Marinobacter</taxon>
    </lineage>
</organism>
<comment type="caution">
    <text evidence="2">The sequence shown here is derived from an EMBL/GenBank/DDBJ whole genome shotgun (WGS) entry which is preliminary data.</text>
</comment>
<dbReference type="EMBL" id="VMRX01000010">
    <property type="protein sequence ID" value="TVT34999.1"/>
    <property type="molecule type" value="Genomic_DNA"/>
</dbReference>
<accession>A0A558BES1</accession>
<feature type="chain" id="PRO_5021854872" evidence="1">
    <location>
        <begin position="29"/>
        <end position="193"/>
    </location>
</feature>
<dbReference type="RefSeq" id="WP_273132711.1">
    <property type="nucleotide sequence ID" value="NZ_VMRX01000010.1"/>
</dbReference>
<feature type="signal peptide" evidence="1">
    <location>
        <begin position="1"/>
        <end position="28"/>
    </location>
</feature>
<evidence type="ECO:0000256" key="1">
    <source>
        <dbReference type="SAM" id="SignalP"/>
    </source>
</evidence>
<sequence length="193" mass="20178">MRFRLLTQAGAVASAFAVFTGSAPMALASEQQNWSYTPAFLPVSEAGMSAVSAHGSVRLQELLRAGGGTQPAHLESPDYVTRVNAPSGEVSGDSLADLGTAGADVANVLEDLLASLPDLLDMDFKIVGIQYRPGEEVVTLGSDGAIHVAFPETVDLVAIENLNVGGGDGPPLGDINLYDLSFHRDSRIRIQGE</sequence>
<reference evidence="2 3" key="1">
    <citation type="submission" date="2019-07" db="EMBL/GenBank/DDBJ databases">
        <title>The pathways for chlorine oxyanion respiration interact through the shared metabolite chlorate.</title>
        <authorList>
            <person name="Barnum T.P."/>
            <person name="Cheng Y."/>
            <person name="Hill K.A."/>
            <person name="Lucas L.N."/>
            <person name="Carlson H.K."/>
            <person name="Coates J.D."/>
        </authorList>
    </citation>
    <scope>NUCLEOTIDE SEQUENCE [LARGE SCALE GENOMIC DNA]</scope>
    <source>
        <strain evidence="2">UCB</strain>
    </source>
</reference>
<dbReference type="AlphaFoldDB" id="A0A558BES1"/>
<protein>
    <submittedName>
        <fullName evidence="2">Uncharacterized protein</fullName>
    </submittedName>
</protein>
<gene>
    <name evidence="2" type="ORF">FHK81_04885</name>
</gene>
<proteinExistence type="predicted"/>
<dbReference type="Proteomes" id="UP000319142">
    <property type="component" value="Unassembled WGS sequence"/>
</dbReference>
<keyword evidence="1" id="KW-0732">Signal</keyword>